<keyword evidence="1" id="KW-0732">Signal</keyword>
<dbReference type="Proteomes" id="UP000290624">
    <property type="component" value="Unassembled WGS sequence"/>
</dbReference>
<accession>A0A4Q2EGF9</accession>
<sequence>MLLPGQVAAIALRAALDAAAATSLDAAHASVLAWALSVSDDHLMAVSLPPATARPTASPSATTSSPSPWEALRTAASAFGVQARSATTAHPLVWASMSAWAGTLAEHWADASFSLEPARALVAPAPQSPQEAVQAALDAASEAVFGLDTAAGASGLTPEETAALRSQRAAWLTLRDSLSEDAASASPRPTAGSPWYGVERVADPADARALVARLEGAALPVLGRALAHGPASAQQFLASQIEASTRAVVRWGGLMQRWPGLPLS</sequence>
<dbReference type="Gene3D" id="1.20.1260.10">
    <property type="match status" value="1"/>
</dbReference>
<dbReference type="InterPro" id="IPR009078">
    <property type="entry name" value="Ferritin-like_SF"/>
</dbReference>
<feature type="signal peptide" evidence="1">
    <location>
        <begin position="1"/>
        <end position="20"/>
    </location>
</feature>
<dbReference type="AlphaFoldDB" id="A0A4Q2EGF9"/>
<dbReference type="EMBL" id="PPCV01000005">
    <property type="protein sequence ID" value="RXW32123.1"/>
    <property type="molecule type" value="Genomic_DNA"/>
</dbReference>
<evidence type="ECO:0000256" key="1">
    <source>
        <dbReference type="SAM" id="SignalP"/>
    </source>
</evidence>
<keyword evidence="3" id="KW-1185">Reference proteome</keyword>
<organism evidence="2 3">
    <name type="scientific">Propioniciclava flava</name>
    <dbReference type="NCBI Taxonomy" id="2072026"/>
    <lineage>
        <taxon>Bacteria</taxon>
        <taxon>Bacillati</taxon>
        <taxon>Actinomycetota</taxon>
        <taxon>Actinomycetes</taxon>
        <taxon>Propionibacteriales</taxon>
        <taxon>Propionibacteriaceae</taxon>
        <taxon>Propioniciclava</taxon>
    </lineage>
</organism>
<feature type="chain" id="PRO_5020918565" evidence="1">
    <location>
        <begin position="21"/>
        <end position="264"/>
    </location>
</feature>
<evidence type="ECO:0000313" key="3">
    <source>
        <dbReference type="Proteomes" id="UP000290624"/>
    </source>
</evidence>
<dbReference type="SUPFAM" id="SSF47240">
    <property type="entry name" value="Ferritin-like"/>
    <property type="match status" value="1"/>
</dbReference>
<comment type="caution">
    <text evidence="2">The sequence shown here is derived from an EMBL/GenBank/DDBJ whole genome shotgun (WGS) entry which is preliminary data.</text>
</comment>
<protein>
    <submittedName>
        <fullName evidence="2">Uncharacterized protein</fullName>
    </submittedName>
</protein>
<dbReference type="InterPro" id="IPR012347">
    <property type="entry name" value="Ferritin-like"/>
</dbReference>
<gene>
    <name evidence="2" type="ORF">C1706_08775</name>
</gene>
<name>A0A4Q2EGF9_9ACTN</name>
<reference evidence="2 3" key="1">
    <citation type="submission" date="2018-01" db="EMBL/GenBank/DDBJ databases">
        <title>Lactibacter flavus gen. nov., sp. nov., a novel bacterium of the family Propionibacteriaceae isolated from raw milk and dairy products.</title>
        <authorList>
            <person name="Wenning M."/>
            <person name="Breitenwieser F."/>
            <person name="Huptas C."/>
            <person name="von Neubeck M."/>
            <person name="Busse H.-J."/>
            <person name="Scherer S."/>
        </authorList>
    </citation>
    <scope>NUCLEOTIDE SEQUENCE [LARGE SCALE GENOMIC DNA]</scope>
    <source>
        <strain evidence="2 3">VG341</strain>
    </source>
</reference>
<evidence type="ECO:0000313" key="2">
    <source>
        <dbReference type="EMBL" id="RXW32123.1"/>
    </source>
</evidence>
<proteinExistence type="predicted"/>